<evidence type="ECO:0000313" key="2">
    <source>
        <dbReference type="EMBL" id="OCL02005.1"/>
    </source>
</evidence>
<dbReference type="OrthoDB" id="10042665at2759"/>
<dbReference type="Proteomes" id="UP000250140">
    <property type="component" value="Unassembled WGS sequence"/>
</dbReference>
<dbReference type="InterPro" id="IPR054289">
    <property type="entry name" value="DUF7025"/>
</dbReference>
<dbReference type="GO" id="GO:0016887">
    <property type="term" value="F:ATP hydrolysis activity"/>
    <property type="evidence" value="ECO:0007669"/>
    <property type="project" value="InterPro"/>
</dbReference>
<dbReference type="Pfam" id="PF00004">
    <property type="entry name" value="AAA"/>
    <property type="match status" value="1"/>
</dbReference>
<keyword evidence="3" id="KW-1185">Reference proteome</keyword>
<proteinExistence type="predicted"/>
<dbReference type="InterPro" id="IPR027417">
    <property type="entry name" value="P-loop_NTPase"/>
</dbReference>
<dbReference type="EMBL" id="KV751022">
    <property type="protein sequence ID" value="OCL02005.1"/>
    <property type="molecule type" value="Genomic_DNA"/>
</dbReference>
<protein>
    <submittedName>
        <fullName evidence="2">P-loop containing nucleoside triphosphate hydrolase protein</fullName>
    </submittedName>
</protein>
<reference evidence="2 3" key="1">
    <citation type="journal article" date="2016" name="Nat. Commun.">
        <title>Ectomycorrhizal ecology is imprinted in the genome of the dominant symbiotic fungus Cenococcum geophilum.</title>
        <authorList>
            <consortium name="DOE Joint Genome Institute"/>
            <person name="Peter M."/>
            <person name="Kohler A."/>
            <person name="Ohm R.A."/>
            <person name="Kuo A."/>
            <person name="Krutzmann J."/>
            <person name="Morin E."/>
            <person name="Arend M."/>
            <person name="Barry K.W."/>
            <person name="Binder M."/>
            <person name="Choi C."/>
            <person name="Clum A."/>
            <person name="Copeland A."/>
            <person name="Grisel N."/>
            <person name="Haridas S."/>
            <person name="Kipfer T."/>
            <person name="LaButti K."/>
            <person name="Lindquist E."/>
            <person name="Lipzen A."/>
            <person name="Maire R."/>
            <person name="Meier B."/>
            <person name="Mihaltcheva S."/>
            <person name="Molinier V."/>
            <person name="Murat C."/>
            <person name="Poggeler S."/>
            <person name="Quandt C.A."/>
            <person name="Sperisen C."/>
            <person name="Tritt A."/>
            <person name="Tisserant E."/>
            <person name="Crous P.W."/>
            <person name="Henrissat B."/>
            <person name="Nehls U."/>
            <person name="Egli S."/>
            <person name="Spatafora J.W."/>
            <person name="Grigoriev I.V."/>
            <person name="Martin F.M."/>
        </authorList>
    </citation>
    <scope>NUCLEOTIDE SEQUENCE [LARGE SCALE GENOMIC DNA]</scope>
    <source>
        <strain evidence="2 3">CBS 207.34</strain>
    </source>
</reference>
<feature type="domain" description="AAA+ ATPase" evidence="1">
    <location>
        <begin position="429"/>
        <end position="554"/>
    </location>
</feature>
<name>A0A8E2ENN2_9PEZI</name>
<dbReference type="Pfam" id="PF22942">
    <property type="entry name" value="DUF7025"/>
    <property type="match status" value="1"/>
</dbReference>
<dbReference type="AlphaFoldDB" id="A0A8E2ENN2"/>
<dbReference type="SUPFAM" id="SSF52540">
    <property type="entry name" value="P-loop containing nucleoside triphosphate hydrolases"/>
    <property type="match status" value="1"/>
</dbReference>
<dbReference type="SMART" id="SM00382">
    <property type="entry name" value="AAA"/>
    <property type="match status" value="1"/>
</dbReference>
<evidence type="ECO:0000259" key="1">
    <source>
        <dbReference type="SMART" id="SM00382"/>
    </source>
</evidence>
<dbReference type="PANTHER" id="PTHR46411:SF2">
    <property type="entry name" value="AAA+ ATPASE DOMAIN-CONTAINING PROTEIN"/>
    <property type="match status" value="1"/>
</dbReference>
<accession>A0A8E2ENN2</accession>
<dbReference type="InterPro" id="IPR003959">
    <property type="entry name" value="ATPase_AAA_core"/>
</dbReference>
<dbReference type="GO" id="GO:0005524">
    <property type="term" value="F:ATP binding"/>
    <property type="evidence" value="ECO:0007669"/>
    <property type="project" value="InterPro"/>
</dbReference>
<dbReference type="Gene3D" id="3.40.50.300">
    <property type="entry name" value="P-loop containing nucleotide triphosphate hydrolases"/>
    <property type="match status" value="1"/>
</dbReference>
<organism evidence="2 3">
    <name type="scientific">Glonium stellatum</name>
    <dbReference type="NCBI Taxonomy" id="574774"/>
    <lineage>
        <taxon>Eukaryota</taxon>
        <taxon>Fungi</taxon>
        <taxon>Dikarya</taxon>
        <taxon>Ascomycota</taxon>
        <taxon>Pezizomycotina</taxon>
        <taxon>Dothideomycetes</taxon>
        <taxon>Pleosporomycetidae</taxon>
        <taxon>Gloniales</taxon>
        <taxon>Gloniaceae</taxon>
        <taxon>Glonium</taxon>
    </lineage>
</organism>
<sequence>MNGTDIFEEFESVFNQSKFGQEEDDDDCGLQCQISTFDARYNSKGERVILNVGLKKSLDPPKAKGHESALVLTRFYDKDKELEYTELEIRSPYVKAALKEVVPEYHDLNVRTKRVILRDHPKCLFHYREELQAYGCTLENPEAVKHLVFAMRYMYKILQSEIYSYYNLVETTSIPPRIDFLNLWMVFRSGDYMYCKSGDAERVLRFREMTRCKCSIPWCSLSRWSIEGEFIEYDGTNFGYDNAFFNIRPYDGYRALQDLGVVPLQYYPKKESLMAALIARGKKFVGLHGTHYRSYDGIAEILAEDRRTSLIEKIKGRLMIDANAFALARPSHQPYLSSVKRVIRTEDDEHLRLDDNDFLICNSTMPGFLFVEKKWGLFNVEHITDIEYNSNAFNSLLLDEEQKQMILSLVKVHTNEMLSFDDVIKGKGRGMIFLLHGIPGVGKTLTAESVADFCQRPLYAISAGDLGSSPSSVESALGEALQLTTKWNAITLIDEADVFLEQRSTSDIQRNGLVSVFLRVLEYYEGIMFLTTNRIGSFDTAFKSRIHLAIKYPPLSHSSRRDLWKAFIFRAAPESDLEWVNMGSLERLANKELNGRQIKNIVRTAHALAVSQSESMKFSHVNMALRAMEAFETDFAEDTAKRKIQEDVPSGTSKRARRA</sequence>
<dbReference type="InterPro" id="IPR003593">
    <property type="entry name" value="AAA+_ATPase"/>
</dbReference>
<dbReference type="PANTHER" id="PTHR46411">
    <property type="entry name" value="FAMILY ATPASE, PUTATIVE-RELATED"/>
    <property type="match status" value="1"/>
</dbReference>
<gene>
    <name evidence="2" type="ORF">AOQ84DRAFT_424810</name>
</gene>
<keyword evidence="2" id="KW-0378">Hydrolase</keyword>
<evidence type="ECO:0000313" key="3">
    <source>
        <dbReference type="Proteomes" id="UP000250140"/>
    </source>
</evidence>